<name>A0A0A9CNU1_ARUDO</name>
<evidence type="ECO:0000313" key="1">
    <source>
        <dbReference type="EMBL" id="JAD73152.1"/>
    </source>
</evidence>
<protein>
    <submittedName>
        <fullName evidence="1">Uncharacterized protein</fullName>
    </submittedName>
</protein>
<reference evidence="1" key="2">
    <citation type="journal article" date="2015" name="Data Brief">
        <title>Shoot transcriptome of the giant reed, Arundo donax.</title>
        <authorList>
            <person name="Barrero R.A."/>
            <person name="Guerrero F.D."/>
            <person name="Moolhuijzen P."/>
            <person name="Goolsby J.A."/>
            <person name="Tidwell J."/>
            <person name="Bellgard S.E."/>
            <person name="Bellgard M.I."/>
        </authorList>
    </citation>
    <scope>NUCLEOTIDE SEQUENCE</scope>
    <source>
        <tissue evidence="1">Shoot tissue taken approximately 20 cm above the soil surface</tissue>
    </source>
</reference>
<accession>A0A0A9CNU1</accession>
<proteinExistence type="predicted"/>
<dbReference type="AlphaFoldDB" id="A0A0A9CNU1"/>
<organism evidence="1">
    <name type="scientific">Arundo donax</name>
    <name type="common">Giant reed</name>
    <name type="synonym">Donax arundinaceus</name>
    <dbReference type="NCBI Taxonomy" id="35708"/>
    <lineage>
        <taxon>Eukaryota</taxon>
        <taxon>Viridiplantae</taxon>
        <taxon>Streptophyta</taxon>
        <taxon>Embryophyta</taxon>
        <taxon>Tracheophyta</taxon>
        <taxon>Spermatophyta</taxon>
        <taxon>Magnoliopsida</taxon>
        <taxon>Liliopsida</taxon>
        <taxon>Poales</taxon>
        <taxon>Poaceae</taxon>
        <taxon>PACMAD clade</taxon>
        <taxon>Arundinoideae</taxon>
        <taxon>Arundineae</taxon>
        <taxon>Arundo</taxon>
    </lineage>
</organism>
<dbReference type="EMBL" id="GBRH01224743">
    <property type="protein sequence ID" value="JAD73152.1"/>
    <property type="molecule type" value="Transcribed_RNA"/>
</dbReference>
<reference evidence="1" key="1">
    <citation type="submission" date="2014-09" db="EMBL/GenBank/DDBJ databases">
        <authorList>
            <person name="Magalhaes I.L.F."/>
            <person name="Oliveira U."/>
            <person name="Santos F.R."/>
            <person name="Vidigal T.H.D.A."/>
            <person name="Brescovit A.D."/>
            <person name="Santos A.J."/>
        </authorList>
    </citation>
    <scope>NUCLEOTIDE SEQUENCE</scope>
    <source>
        <tissue evidence="1">Shoot tissue taken approximately 20 cm above the soil surface</tissue>
    </source>
</reference>
<sequence>MLFELGDVLQVCLVMWFSAYVCGHR</sequence>